<dbReference type="InterPro" id="IPR036397">
    <property type="entry name" value="RNaseH_sf"/>
</dbReference>
<reference evidence="3 4" key="1">
    <citation type="submission" date="2016-08" db="EMBL/GenBank/DDBJ databases">
        <authorList>
            <person name="Seilhamer J.J."/>
        </authorList>
    </citation>
    <scope>NUCLEOTIDE SEQUENCE [LARGE SCALE GENOMIC DNA]</scope>
    <source>
        <strain evidence="3">ING2-E5A</strain>
    </source>
</reference>
<dbReference type="SUPFAM" id="SSF46689">
    <property type="entry name" value="Homeodomain-like"/>
    <property type="match status" value="1"/>
</dbReference>
<dbReference type="InterPro" id="IPR009057">
    <property type="entry name" value="Homeodomain-like_sf"/>
</dbReference>
<evidence type="ECO:0000256" key="1">
    <source>
        <dbReference type="SAM" id="MobiDB-lite"/>
    </source>
</evidence>
<dbReference type="InterPro" id="IPR012337">
    <property type="entry name" value="RNaseH-like_sf"/>
</dbReference>
<evidence type="ECO:0000313" key="3">
    <source>
        <dbReference type="EMBL" id="SCM56700.1"/>
    </source>
</evidence>
<dbReference type="Pfam" id="PF13683">
    <property type="entry name" value="rve_3"/>
    <property type="match status" value="1"/>
</dbReference>
<dbReference type="PANTHER" id="PTHR46889">
    <property type="entry name" value="TRANSPOSASE INSF FOR INSERTION SEQUENCE IS3B-RELATED"/>
    <property type="match status" value="1"/>
</dbReference>
<sequence>MNVETKVIKSRLGLLNLAEELRNVSLACKYLGYSRDTFYRYKDLFSEGGEEALREMSRKKPNIKNRIEAHIEERVVAFAIENPAFGQTRASNELKKEGLFISPCGVRCVWLRHDLETFQKRLKALESKVAQEGLILTESQVAALEKAKEEKVAHGEIETCHPGYLGAQDTYYVGHIKGVGKIYQQTFIDTYSKVATVKLYDRKIALVAADMLNDRVVPLYDQYGIPLLRVLTDRGTEYCGAREHHEYQLYLAIEDIEHSKTKAKSPQTNGICERFHRTMQDEFYATAFRKKIYNNLEELQNDVDVWLEYYNNERPHTGKHCYGKTPMQTWLDSIHLTKEKMLSDHYQNVVSLPPSGEKETGSAGEQPASDNLTDWNGQGGLKSPSHYLPIPRNYGLENPSYRI</sequence>
<dbReference type="GO" id="GO:0015074">
    <property type="term" value="P:DNA integration"/>
    <property type="evidence" value="ECO:0007669"/>
    <property type="project" value="InterPro"/>
</dbReference>
<evidence type="ECO:0000259" key="2">
    <source>
        <dbReference type="PROSITE" id="PS50994"/>
    </source>
</evidence>
<dbReference type="EMBL" id="LT608328">
    <property type="protein sequence ID" value="SCM56700.1"/>
    <property type="molecule type" value="Genomic_DNA"/>
</dbReference>
<dbReference type="KEGG" id="pmuc:ING2E5A_1007"/>
<dbReference type="Proteomes" id="UP000178485">
    <property type="component" value="Chromosome i"/>
</dbReference>
<keyword evidence="4" id="KW-1185">Reference proteome</keyword>
<proteinExistence type="predicted"/>
<dbReference type="PROSITE" id="PS50994">
    <property type="entry name" value="INTEGRASE"/>
    <property type="match status" value="1"/>
</dbReference>
<dbReference type="SUPFAM" id="SSF53098">
    <property type="entry name" value="Ribonuclease H-like"/>
    <property type="match status" value="1"/>
</dbReference>
<dbReference type="InterPro" id="IPR050900">
    <property type="entry name" value="Transposase_IS3/IS150/IS904"/>
</dbReference>
<dbReference type="InterPro" id="IPR001584">
    <property type="entry name" value="Integrase_cat-core"/>
</dbReference>
<dbReference type="Gene3D" id="3.30.420.10">
    <property type="entry name" value="Ribonuclease H-like superfamily/Ribonuclease H"/>
    <property type="match status" value="1"/>
</dbReference>
<name>A0A1G4G5R4_9BACT</name>
<gene>
    <name evidence="3" type="primary">ylbG1</name>
    <name evidence="3" type="ORF">ING2E5A_1007</name>
</gene>
<dbReference type="AlphaFoldDB" id="A0A1G4G5R4"/>
<organism evidence="3 4">
    <name type="scientific">Petrimonas mucosa</name>
    <dbReference type="NCBI Taxonomy" id="1642646"/>
    <lineage>
        <taxon>Bacteria</taxon>
        <taxon>Pseudomonadati</taxon>
        <taxon>Bacteroidota</taxon>
        <taxon>Bacteroidia</taxon>
        <taxon>Bacteroidales</taxon>
        <taxon>Dysgonomonadaceae</taxon>
        <taxon>Petrimonas</taxon>
    </lineage>
</organism>
<evidence type="ECO:0000313" key="4">
    <source>
        <dbReference type="Proteomes" id="UP000178485"/>
    </source>
</evidence>
<protein>
    <recommendedName>
        <fullName evidence="2">Integrase catalytic domain-containing protein</fullName>
    </recommendedName>
</protein>
<dbReference type="GO" id="GO:0003676">
    <property type="term" value="F:nucleic acid binding"/>
    <property type="evidence" value="ECO:0007669"/>
    <property type="project" value="InterPro"/>
</dbReference>
<dbReference type="InterPro" id="IPR047656">
    <property type="entry name" value="IS481-like_transpos"/>
</dbReference>
<dbReference type="Pfam" id="PF13551">
    <property type="entry name" value="HTH_29"/>
    <property type="match status" value="1"/>
</dbReference>
<feature type="domain" description="Integrase catalytic" evidence="2">
    <location>
        <begin position="158"/>
        <end position="334"/>
    </location>
</feature>
<dbReference type="PANTHER" id="PTHR46889:SF4">
    <property type="entry name" value="TRANSPOSASE INSO FOR INSERTION SEQUENCE ELEMENT IS911B-RELATED"/>
    <property type="match status" value="1"/>
</dbReference>
<accession>A0A1G4G5R4</accession>
<dbReference type="NCBIfam" id="NF033577">
    <property type="entry name" value="transpos_IS481"/>
    <property type="match status" value="1"/>
</dbReference>
<feature type="region of interest" description="Disordered" evidence="1">
    <location>
        <begin position="350"/>
        <end position="389"/>
    </location>
</feature>